<accession>X1TN81</accession>
<feature type="non-terminal residue" evidence="2">
    <location>
        <position position="1"/>
    </location>
</feature>
<comment type="caution">
    <text evidence="2">The sequence shown here is derived from an EMBL/GenBank/DDBJ whole genome shotgun (WGS) entry which is preliminary data.</text>
</comment>
<protein>
    <submittedName>
        <fullName evidence="2">Uncharacterized protein</fullName>
    </submittedName>
</protein>
<gene>
    <name evidence="2" type="ORF">S12H4_28855</name>
</gene>
<dbReference type="AlphaFoldDB" id="X1TN81"/>
<reference evidence="2" key="1">
    <citation type="journal article" date="2014" name="Front. Microbiol.">
        <title>High frequency of phylogenetically diverse reductive dehalogenase-homologous genes in deep subseafloor sedimentary metagenomes.</title>
        <authorList>
            <person name="Kawai M."/>
            <person name="Futagami T."/>
            <person name="Toyoda A."/>
            <person name="Takaki Y."/>
            <person name="Nishi S."/>
            <person name="Hori S."/>
            <person name="Arai W."/>
            <person name="Tsubouchi T."/>
            <person name="Morono Y."/>
            <person name="Uchiyama I."/>
            <person name="Ito T."/>
            <person name="Fujiyama A."/>
            <person name="Inagaki F."/>
            <person name="Takami H."/>
        </authorList>
    </citation>
    <scope>NUCLEOTIDE SEQUENCE</scope>
    <source>
        <strain evidence="2">Expedition CK06-06</strain>
    </source>
</reference>
<sequence>GTLVTLGCSTIAGLGGLGGGIEIGKRAAQKPKAPEQDPKTP</sequence>
<name>X1TN81_9ZZZZ</name>
<proteinExistence type="predicted"/>
<evidence type="ECO:0000256" key="1">
    <source>
        <dbReference type="SAM" id="MobiDB-lite"/>
    </source>
</evidence>
<dbReference type="EMBL" id="BARW01016589">
    <property type="protein sequence ID" value="GAI92836.1"/>
    <property type="molecule type" value="Genomic_DNA"/>
</dbReference>
<feature type="compositionally biased region" description="Basic and acidic residues" evidence="1">
    <location>
        <begin position="32"/>
        <end position="41"/>
    </location>
</feature>
<feature type="region of interest" description="Disordered" evidence="1">
    <location>
        <begin position="17"/>
        <end position="41"/>
    </location>
</feature>
<organism evidence="2">
    <name type="scientific">marine sediment metagenome</name>
    <dbReference type="NCBI Taxonomy" id="412755"/>
    <lineage>
        <taxon>unclassified sequences</taxon>
        <taxon>metagenomes</taxon>
        <taxon>ecological metagenomes</taxon>
    </lineage>
</organism>
<evidence type="ECO:0000313" key="2">
    <source>
        <dbReference type="EMBL" id="GAI92836.1"/>
    </source>
</evidence>